<gene>
    <name evidence="3" type="ORF">E0H75_19530</name>
</gene>
<dbReference type="OrthoDB" id="4538973at2"/>
<dbReference type="AlphaFoldDB" id="A0A4R0JUB6"/>
<feature type="region of interest" description="Disordered" evidence="1">
    <location>
        <begin position="28"/>
        <end position="74"/>
    </location>
</feature>
<keyword evidence="2" id="KW-0732">Signal</keyword>
<protein>
    <recommendedName>
        <fullName evidence="5">Serine/threonine protein kinase</fullName>
    </recommendedName>
</protein>
<evidence type="ECO:0000313" key="4">
    <source>
        <dbReference type="Proteomes" id="UP000293342"/>
    </source>
</evidence>
<feature type="chain" id="PRO_5039151652" description="Serine/threonine protein kinase" evidence="2">
    <location>
        <begin position="29"/>
        <end position="228"/>
    </location>
</feature>
<evidence type="ECO:0000256" key="2">
    <source>
        <dbReference type="SAM" id="SignalP"/>
    </source>
</evidence>
<comment type="caution">
    <text evidence="3">The sequence shown here is derived from an EMBL/GenBank/DDBJ whole genome shotgun (WGS) entry which is preliminary data.</text>
</comment>
<reference evidence="3 4" key="1">
    <citation type="submission" date="2019-02" db="EMBL/GenBank/DDBJ databases">
        <title>Kribbella capetownensis sp. nov. and Kribbella speibonae sp. nov., isolated from soil.</title>
        <authorList>
            <person name="Curtis S.M."/>
            <person name="Norton I."/>
            <person name="Everest G.J."/>
            <person name="Meyers P.R."/>
        </authorList>
    </citation>
    <scope>NUCLEOTIDE SEQUENCE [LARGE SCALE GENOMIC DNA]</scope>
    <source>
        <strain evidence="3 4">YM53</strain>
    </source>
</reference>
<proteinExistence type="predicted"/>
<feature type="region of interest" description="Disordered" evidence="1">
    <location>
        <begin position="192"/>
        <end position="228"/>
    </location>
</feature>
<dbReference type="RefSeq" id="WP_131515005.1">
    <property type="nucleotide sequence ID" value="NZ_SJKD01000004.1"/>
</dbReference>
<feature type="signal peptide" evidence="2">
    <location>
        <begin position="1"/>
        <end position="28"/>
    </location>
</feature>
<evidence type="ECO:0008006" key="5">
    <source>
        <dbReference type="Google" id="ProtNLM"/>
    </source>
</evidence>
<sequence length="228" mass="22736">MGQRSPLVTLAAAAVGLVALLVVNSTQTTSTGPASSEAAVTSAPVTPPNTARPAASPPPTNPQPTATKQAAPTPTQQVAVVYAGRTANREASLAIAVKGGRAAAYVCDGRRVEAWLTGTRTGDALALRSRAGDRVVGTLGNGQVTGTVTVHGRTLRFTISKADPPAGLYRAKTSANTIGWIVLADGSQVGIDNDGTPAPAPPLDPSTGTSTVGGTAVTATSVTGDETF</sequence>
<organism evidence="3 4">
    <name type="scientific">Kribbella capetownensis</name>
    <dbReference type="NCBI Taxonomy" id="1572659"/>
    <lineage>
        <taxon>Bacteria</taxon>
        <taxon>Bacillati</taxon>
        <taxon>Actinomycetota</taxon>
        <taxon>Actinomycetes</taxon>
        <taxon>Propionibacteriales</taxon>
        <taxon>Kribbellaceae</taxon>
        <taxon>Kribbella</taxon>
    </lineage>
</organism>
<feature type="compositionally biased region" description="Low complexity" evidence="1">
    <location>
        <begin position="63"/>
        <end position="74"/>
    </location>
</feature>
<dbReference type="EMBL" id="SJKD01000004">
    <property type="protein sequence ID" value="TCC48766.1"/>
    <property type="molecule type" value="Genomic_DNA"/>
</dbReference>
<evidence type="ECO:0000313" key="3">
    <source>
        <dbReference type="EMBL" id="TCC48766.1"/>
    </source>
</evidence>
<evidence type="ECO:0000256" key="1">
    <source>
        <dbReference type="SAM" id="MobiDB-lite"/>
    </source>
</evidence>
<feature type="compositionally biased region" description="Low complexity" evidence="1">
    <location>
        <begin position="206"/>
        <end position="228"/>
    </location>
</feature>
<dbReference type="Proteomes" id="UP000293342">
    <property type="component" value="Unassembled WGS sequence"/>
</dbReference>
<name>A0A4R0JUB6_9ACTN</name>
<keyword evidence="4" id="KW-1185">Reference proteome</keyword>
<accession>A0A4R0JUB6</accession>